<accession>A0ABQ4SHT7</accession>
<reference evidence="2" key="1">
    <citation type="journal article" date="2021" name="Front. Microbiol.">
        <title>Comprehensive Comparative Genomics and Phenotyping of Methylobacterium Species.</title>
        <authorList>
            <person name="Alessa O."/>
            <person name="Ogura Y."/>
            <person name="Fujitani Y."/>
            <person name="Takami H."/>
            <person name="Hayashi T."/>
            <person name="Sahin N."/>
            <person name="Tani A."/>
        </authorList>
    </citation>
    <scope>NUCLEOTIDE SEQUENCE</scope>
    <source>
        <strain evidence="2">DSM 17168</strain>
    </source>
</reference>
<dbReference type="RefSeq" id="WP_238239973.1">
    <property type="nucleotide sequence ID" value="NZ_BPQQ01000060.1"/>
</dbReference>
<dbReference type="Proteomes" id="UP001055153">
    <property type="component" value="Unassembled WGS sequence"/>
</dbReference>
<proteinExistence type="predicted"/>
<sequence length="211" mass="22439">MRVVIAAAGLGACVAAGTALAQAPAPAVQPLDCAQFPKTMDEAALVKRFGRENVVSADLEGAEGSTERGTVVYPKDPSRRLEISWHDVKKRRRPASIAVKGKSGWLVQVPGSRRASLGLGASLADVEEANERPFSLYGFEWDMGGFVSGWKSGKLAAMPGGCYLGVRFGFNAKAKDRDLNKVSGDREFASSDRAMVAVRPVVSSITLGWPD</sequence>
<protein>
    <submittedName>
        <fullName evidence="2">Uncharacterized protein</fullName>
    </submittedName>
</protein>
<feature type="signal peptide" evidence="1">
    <location>
        <begin position="1"/>
        <end position="21"/>
    </location>
</feature>
<keyword evidence="3" id="KW-1185">Reference proteome</keyword>
<name>A0ABQ4SHT7_9HYPH</name>
<gene>
    <name evidence="2" type="ORF">GMJLKIPL_4736</name>
</gene>
<evidence type="ECO:0000256" key="1">
    <source>
        <dbReference type="SAM" id="SignalP"/>
    </source>
</evidence>
<evidence type="ECO:0000313" key="3">
    <source>
        <dbReference type="Proteomes" id="UP001055153"/>
    </source>
</evidence>
<evidence type="ECO:0000313" key="2">
    <source>
        <dbReference type="EMBL" id="GJE02787.1"/>
    </source>
</evidence>
<keyword evidence="1" id="KW-0732">Signal</keyword>
<organism evidence="2 3">
    <name type="scientific">Methylobacterium isbiliense</name>
    <dbReference type="NCBI Taxonomy" id="315478"/>
    <lineage>
        <taxon>Bacteria</taxon>
        <taxon>Pseudomonadati</taxon>
        <taxon>Pseudomonadota</taxon>
        <taxon>Alphaproteobacteria</taxon>
        <taxon>Hyphomicrobiales</taxon>
        <taxon>Methylobacteriaceae</taxon>
        <taxon>Methylobacterium</taxon>
    </lineage>
</organism>
<feature type="chain" id="PRO_5045866818" evidence="1">
    <location>
        <begin position="22"/>
        <end position="211"/>
    </location>
</feature>
<reference evidence="2" key="2">
    <citation type="submission" date="2021-08" db="EMBL/GenBank/DDBJ databases">
        <authorList>
            <person name="Tani A."/>
            <person name="Ola A."/>
            <person name="Ogura Y."/>
            <person name="Katsura K."/>
            <person name="Hayashi T."/>
        </authorList>
    </citation>
    <scope>NUCLEOTIDE SEQUENCE</scope>
    <source>
        <strain evidence="2">DSM 17168</strain>
    </source>
</reference>
<comment type="caution">
    <text evidence="2">The sequence shown here is derived from an EMBL/GenBank/DDBJ whole genome shotgun (WGS) entry which is preliminary data.</text>
</comment>
<dbReference type="EMBL" id="BPQQ01000060">
    <property type="protein sequence ID" value="GJE02787.1"/>
    <property type="molecule type" value="Genomic_DNA"/>
</dbReference>